<dbReference type="InterPro" id="IPR051612">
    <property type="entry name" value="Teichoic_Acid_Biosynth"/>
</dbReference>
<evidence type="ECO:0000256" key="4">
    <source>
        <dbReference type="ARBA" id="ARBA00022679"/>
    </source>
</evidence>
<accession>A0ABR7MVA4</accession>
<keyword evidence="6" id="KW-0472">Membrane</keyword>
<dbReference type="PANTHER" id="PTHR37316">
    <property type="entry name" value="TEICHOIC ACID GLYCEROL-PHOSPHATE PRIMASE"/>
    <property type="match status" value="1"/>
</dbReference>
<dbReference type="InterPro" id="IPR043148">
    <property type="entry name" value="TagF_C"/>
</dbReference>
<comment type="subcellular location">
    <subcellularLocation>
        <location evidence="1">Cell membrane</location>
        <topology evidence="1">Peripheral membrane protein</topology>
    </subcellularLocation>
</comment>
<keyword evidence="5" id="KW-0777">Teichoic acid biosynthesis</keyword>
<dbReference type="Gene3D" id="3.40.50.12580">
    <property type="match status" value="1"/>
</dbReference>
<dbReference type="Proteomes" id="UP000637513">
    <property type="component" value="Unassembled WGS sequence"/>
</dbReference>
<evidence type="ECO:0000313" key="7">
    <source>
        <dbReference type="EMBL" id="MBC8557726.1"/>
    </source>
</evidence>
<evidence type="ECO:0000256" key="6">
    <source>
        <dbReference type="ARBA" id="ARBA00023136"/>
    </source>
</evidence>
<reference evidence="7 8" key="1">
    <citation type="submission" date="2020-08" db="EMBL/GenBank/DDBJ databases">
        <title>Genome public.</title>
        <authorList>
            <person name="Liu C."/>
            <person name="Sun Q."/>
        </authorList>
    </citation>
    <scope>NUCLEOTIDE SEQUENCE [LARGE SCALE GENOMIC DNA]</scope>
    <source>
        <strain evidence="7 8">BX3</strain>
    </source>
</reference>
<keyword evidence="3" id="KW-1003">Cell membrane</keyword>
<dbReference type="RefSeq" id="WP_249305061.1">
    <property type="nucleotide sequence ID" value="NZ_JACRSW010000031.1"/>
</dbReference>
<sequence length="413" mass="47788">MKKLGYFFFALIFNISRLFPVKEKKVILFNGHNHGLNGNLKEIKDGIERRSDAYFFILLAKHDRNGNGIGAKIVALFRFFFVFPYHMATAAYIFLNDNFLPFGYCIPSKKTKIIQLWHGAGAFKKFGLSVETDEKIRHQVEKANTRVTHLFVTSKQVVPIYEEAFAIPKERIYATGIPIMDVYDREKTKQECIQNFYAVYPNLKGKKLLLYTPTFRKTDQENQDIMKHFPVERLKETLGKDWVIGIKMHPKYPADNIPEDEFCLNLTGYPQIIDLFFTSDILVTDYSSTVVEYALLGKPIIMYAYDLQEYDRGFYFEYESKVPGIVAKTEEELLQAITGAGKEDSKIEAFVQMEYGRADVYDTNDAETVEAAEWYMDEQNNEDHEKQSAYDDIADGCTERILDCLAICKEETH</sequence>
<comment type="caution">
    <text evidence="7">The sequence shown here is derived from an EMBL/GenBank/DDBJ whole genome shotgun (WGS) entry which is preliminary data.</text>
</comment>
<dbReference type="InterPro" id="IPR043149">
    <property type="entry name" value="TagF_N"/>
</dbReference>
<gene>
    <name evidence="7" type="ORF">H8700_08400</name>
</gene>
<evidence type="ECO:0000256" key="5">
    <source>
        <dbReference type="ARBA" id="ARBA00022944"/>
    </source>
</evidence>
<name>A0ABR7MVA4_9FIRM</name>
<evidence type="ECO:0000313" key="8">
    <source>
        <dbReference type="Proteomes" id="UP000637513"/>
    </source>
</evidence>
<evidence type="ECO:0000256" key="1">
    <source>
        <dbReference type="ARBA" id="ARBA00004202"/>
    </source>
</evidence>
<dbReference type="InterPro" id="IPR007554">
    <property type="entry name" value="Glycerophosphate_synth"/>
</dbReference>
<keyword evidence="8" id="KW-1185">Reference proteome</keyword>
<evidence type="ECO:0000256" key="3">
    <source>
        <dbReference type="ARBA" id="ARBA00022475"/>
    </source>
</evidence>
<comment type="similarity">
    <text evidence="2">Belongs to the CDP-glycerol glycerophosphotransferase family.</text>
</comment>
<evidence type="ECO:0000256" key="2">
    <source>
        <dbReference type="ARBA" id="ARBA00010488"/>
    </source>
</evidence>
<dbReference type="PANTHER" id="PTHR37316:SF2">
    <property type="entry name" value="TEICHOIC ACID RIBITOL-PHOSPHATE POLYMERASE TARK"/>
    <property type="match status" value="1"/>
</dbReference>
<keyword evidence="4" id="KW-0808">Transferase</keyword>
<dbReference type="Gene3D" id="3.40.50.11820">
    <property type="match status" value="1"/>
</dbReference>
<protein>
    <submittedName>
        <fullName evidence="7">CDP-glycerol glycerophosphotransferase family protein</fullName>
    </submittedName>
</protein>
<dbReference type="EMBL" id="JACRSW010000031">
    <property type="protein sequence ID" value="MBC8557726.1"/>
    <property type="molecule type" value="Genomic_DNA"/>
</dbReference>
<organism evidence="7 8">
    <name type="scientific">Jutongia hominis</name>
    <dbReference type="NCBI Taxonomy" id="2763664"/>
    <lineage>
        <taxon>Bacteria</taxon>
        <taxon>Bacillati</taxon>
        <taxon>Bacillota</taxon>
        <taxon>Clostridia</taxon>
        <taxon>Lachnospirales</taxon>
        <taxon>Lachnospiraceae</taxon>
        <taxon>Jutongia</taxon>
    </lineage>
</organism>
<dbReference type="Pfam" id="PF04464">
    <property type="entry name" value="Glyphos_transf"/>
    <property type="match status" value="1"/>
</dbReference>
<proteinExistence type="inferred from homology"/>
<dbReference type="SUPFAM" id="SSF53756">
    <property type="entry name" value="UDP-Glycosyltransferase/glycogen phosphorylase"/>
    <property type="match status" value="1"/>
</dbReference>